<organism evidence="4">
    <name type="scientific">Picocystis salinarum</name>
    <dbReference type="NCBI Taxonomy" id="88271"/>
    <lineage>
        <taxon>Eukaryota</taxon>
        <taxon>Viridiplantae</taxon>
        <taxon>Chlorophyta</taxon>
        <taxon>Picocystophyceae</taxon>
        <taxon>Picocystales</taxon>
        <taxon>Picocystaceae</taxon>
        <taxon>Picocystis</taxon>
    </lineage>
</organism>
<dbReference type="PANTHER" id="PTHR44157:SF1">
    <property type="entry name" value="DNAJ HOMOLOG SUBFAMILY C MEMBER 11"/>
    <property type="match status" value="1"/>
</dbReference>
<dbReference type="CDD" id="cd06257">
    <property type="entry name" value="DnaJ"/>
    <property type="match status" value="1"/>
</dbReference>
<proteinExistence type="predicted"/>
<dbReference type="PANTHER" id="PTHR44157">
    <property type="entry name" value="DNAJ HOMOLOG SUBFAMILY C MEMBER 11"/>
    <property type="match status" value="1"/>
</dbReference>
<dbReference type="PROSITE" id="PS50076">
    <property type="entry name" value="DNAJ_2"/>
    <property type="match status" value="1"/>
</dbReference>
<dbReference type="InterPro" id="IPR024586">
    <property type="entry name" value="DnaJ-like_C11_C"/>
</dbReference>
<feature type="region of interest" description="Disordered" evidence="2">
    <location>
        <begin position="1"/>
        <end position="25"/>
    </location>
</feature>
<dbReference type="GO" id="GO:0005739">
    <property type="term" value="C:mitochondrion"/>
    <property type="evidence" value="ECO:0007669"/>
    <property type="project" value="GOC"/>
</dbReference>
<evidence type="ECO:0000256" key="1">
    <source>
        <dbReference type="ARBA" id="ARBA00023186"/>
    </source>
</evidence>
<dbReference type="Pfam" id="PF22774">
    <property type="entry name" value="DNAJC11_beta-barrel"/>
    <property type="match status" value="1"/>
</dbReference>
<name>A0A7S3UB51_9CHLO</name>
<evidence type="ECO:0000256" key="2">
    <source>
        <dbReference type="SAM" id="MobiDB-lite"/>
    </source>
</evidence>
<keyword evidence="1" id="KW-0143">Chaperone</keyword>
<protein>
    <recommendedName>
        <fullName evidence="3">J domain-containing protein</fullName>
    </recommendedName>
</protein>
<feature type="domain" description="J" evidence="3">
    <location>
        <begin position="25"/>
        <end position="93"/>
    </location>
</feature>
<evidence type="ECO:0000313" key="4">
    <source>
        <dbReference type="EMBL" id="CAE0606390.1"/>
    </source>
</evidence>
<dbReference type="InterPro" id="IPR055225">
    <property type="entry name" value="DNAJC11-like_beta-barrel"/>
</dbReference>
<dbReference type="SMART" id="SM00271">
    <property type="entry name" value="DnaJ"/>
    <property type="match status" value="1"/>
</dbReference>
<feature type="region of interest" description="Disordered" evidence="2">
    <location>
        <begin position="109"/>
        <end position="129"/>
    </location>
</feature>
<reference evidence="4" key="1">
    <citation type="submission" date="2021-01" db="EMBL/GenBank/DDBJ databases">
        <authorList>
            <person name="Corre E."/>
            <person name="Pelletier E."/>
            <person name="Niang G."/>
            <person name="Scheremetjew M."/>
            <person name="Finn R."/>
            <person name="Kale V."/>
            <person name="Holt S."/>
            <person name="Cochrane G."/>
            <person name="Meng A."/>
            <person name="Brown T."/>
            <person name="Cohen L."/>
        </authorList>
    </citation>
    <scope>NUCLEOTIDE SEQUENCE</scope>
    <source>
        <strain evidence="4">CCMP1897</strain>
    </source>
</reference>
<dbReference type="Pfam" id="PF11875">
    <property type="entry name" value="DnaJ-like_C11_C"/>
    <property type="match status" value="1"/>
</dbReference>
<dbReference type="SUPFAM" id="SSF46565">
    <property type="entry name" value="Chaperone J-domain"/>
    <property type="match status" value="1"/>
</dbReference>
<dbReference type="InterPro" id="IPR001623">
    <property type="entry name" value="DnaJ_domain"/>
</dbReference>
<sequence length="602" mass="66070">MEGNASPWRQEGMDGDEETRDGKQGMYEVLHLAKGADVEQVKRAYRNLANKCHPDKHQRQEDRDAAQETFRRIKEAYEVLADEQAREVHDKHGPDAALEMLKCKAQGKTYRGNERYTEGREEDEDEDAGELGAYTDPEELFRRFAKWRREQYEAELDATTNYRGAYVFGFNAANALRPYDTNVSRMPELTSAAISASATVPVTRKDYLNLGGNVVTRRGVGGGSVNLGWRHAFEDEAGSSVEGSATLGARTLFTAATSRRISEHCEASFAAAYEPGDGITLSVSSQQELGEHTQGEFGWTLGPAGGLQLLLSHQRGKWDLRGDLKLGLNGVGMSLVALKRLSKRLYARLAARFGTSGADMEAGFGGRISERSSAALSFVAGLQGTLAKIKISRAGGHKLLLPVALSPVLDVEAALALVAVAGLSTVGVILASHAQDSFNKKKIQEKLEVRHRRYEQDCRVVRQSAQRSRGMESRRGGLVILGAVYGDLSKVGRQDLLERMETRTRAVLEDPERGMVVELLPCPAGQLWIDVTDAVQFLVENGRLAIEGGVNKSGMVGFYDVALGKKKSLSIRYLFRDQLHDCMVMGDEALSAPMAHHRKRSG</sequence>
<dbReference type="PRINTS" id="PR00625">
    <property type="entry name" value="JDOMAIN"/>
</dbReference>
<accession>A0A7S3UB51</accession>
<dbReference type="Gene3D" id="1.10.287.110">
    <property type="entry name" value="DnaJ domain"/>
    <property type="match status" value="1"/>
</dbReference>
<dbReference type="AlphaFoldDB" id="A0A7S3UB51"/>
<dbReference type="InterPro" id="IPR052243">
    <property type="entry name" value="Mito_inner_membrane_organizer"/>
</dbReference>
<dbReference type="GO" id="GO:0042407">
    <property type="term" value="P:cristae formation"/>
    <property type="evidence" value="ECO:0007669"/>
    <property type="project" value="TreeGrafter"/>
</dbReference>
<dbReference type="InterPro" id="IPR036869">
    <property type="entry name" value="J_dom_sf"/>
</dbReference>
<evidence type="ECO:0000259" key="3">
    <source>
        <dbReference type="PROSITE" id="PS50076"/>
    </source>
</evidence>
<dbReference type="Pfam" id="PF00226">
    <property type="entry name" value="DnaJ"/>
    <property type="match status" value="1"/>
</dbReference>
<gene>
    <name evidence="4" type="ORF">PSAL00342_LOCUS206</name>
</gene>
<dbReference type="EMBL" id="HBIS01000245">
    <property type="protein sequence ID" value="CAE0606390.1"/>
    <property type="molecule type" value="Transcribed_RNA"/>
</dbReference>
<feature type="compositionally biased region" description="Acidic residues" evidence="2">
    <location>
        <begin position="120"/>
        <end position="129"/>
    </location>
</feature>